<evidence type="ECO:0000313" key="2">
    <source>
        <dbReference type="EMBL" id="OAX33351.1"/>
    </source>
</evidence>
<dbReference type="STRING" id="1314800.A0A1B7ML91"/>
<dbReference type="EMBL" id="KV448784">
    <property type="protein sequence ID" value="OAX33351.1"/>
    <property type="molecule type" value="Genomic_DNA"/>
</dbReference>
<dbReference type="InterPro" id="IPR041177">
    <property type="entry name" value="GEN1_C"/>
</dbReference>
<keyword evidence="3" id="KW-1185">Reference proteome</keyword>
<evidence type="ECO:0000313" key="3">
    <source>
        <dbReference type="Proteomes" id="UP000092154"/>
    </source>
</evidence>
<feature type="domain" description="Holliday junction resolvase Gen1 C-terminal" evidence="1">
    <location>
        <begin position="65"/>
        <end position="161"/>
    </location>
</feature>
<evidence type="ECO:0000259" key="1">
    <source>
        <dbReference type="Pfam" id="PF18380"/>
    </source>
</evidence>
<dbReference type="OrthoDB" id="2656586at2759"/>
<protein>
    <recommendedName>
        <fullName evidence="1">Holliday junction resolvase Gen1 C-terminal domain-containing protein</fullName>
    </recommendedName>
</protein>
<organism evidence="2 3">
    <name type="scientific">Rhizopogon vinicolor AM-OR11-026</name>
    <dbReference type="NCBI Taxonomy" id="1314800"/>
    <lineage>
        <taxon>Eukaryota</taxon>
        <taxon>Fungi</taxon>
        <taxon>Dikarya</taxon>
        <taxon>Basidiomycota</taxon>
        <taxon>Agaricomycotina</taxon>
        <taxon>Agaricomycetes</taxon>
        <taxon>Agaricomycetidae</taxon>
        <taxon>Boletales</taxon>
        <taxon>Suillineae</taxon>
        <taxon>Rhizopogonaceae</taxon>
        <taxon>Rhizopogon</taxon>
    </lineage>
</organism>
<dbReference type="Proteomes" id="UP000092154">
    <property type="component" value="Unassembled WGS sequence"/>
</dbReference>
<reference evidence="2 3" key="1">
    <citation type="submission" date="2016-06" db="EMBL/GenBank/DDBJ databases">
        <title>Comparative genomics of the ectomycorrhizal sister species Rhizopogon vinicolor and Rhizopogon vesiculosus (Basidiomycota: Boletales) reveals a divergence of the mating type B locus.</title>
        <authorList>
            <consortium name="DOE Joint Genome Institute"/>
            <person name="Mujic A.B."/>
            <person name="Kuo A."/>
            <person name="Tritt A."/>
            <person name="Lipzen A."/>
            <person name="Chen C."/>
            <person name="Johnson J."/>
            <person name="Sharma A."/>
            <person name="Barry K."/>
            <person name="Grigoriev I.V."/>
            <person name="Spatafora J.W."/>
        </authorList>
    </citation>
    <scope>NUCLEOTIDE SEQUENCE [LARGE SCALE GENOMIC DNA]</scope>
    <source>
        <strain evidence="2 3">AM-OR11-026</strain>
    </source>
</reference>
<proteinExistence type="predicted"/>
<gene>
    <name evidence="2" type="ORF">K503DRAFT_859839</name>
</gene>
<dbReference type="AlphaFoldDB" id="A0A1B7ML91"/>
<dbReference type="Pfam" id="PF18380">
    <property type="entry name" value="GEN1_C"/>
    <property type="match status" value="1"/>
</dbReference>
<name>A0A1B7ML91_9AGAM</name>
<sequence>MSSMTLSLPSPVTRPKFVGPKDFVTRIFPHAGDPASTYNCTPILRNGSGTSRPSFEGRECGNRVLLTEVLGTRQHMSTDNLLEYRVEGCPSQLVELARSGIKETRPELAGKFTAFNDVVIEGSSRATKKTPKGLPPDPHSNMRVWIPISIVRQVHPGLVDQGFKEFRFQKSVRIVKAVMLNCNRKVVSKMSGFLFTMPNPDDHVELELEDTEDASEAPRSWLGLFNQAVGFSSGESSPTQNGDIRRQKQDIAEAALDHHYSEEFKLLGPCCTRTKEAELSSTFLTGERAGLGRR</sequence>
<dbReference type="InParanoid" id="A0A1B7ML91"/>
<accession>A0A1B7ML91</accession>